<dbReference type="Proteomes" id="UP000178885">
    <property type="component" value="Unassembled WGS sequence"/>
</dbReference>
<evidence type="ECO:0000313" key="2">
    <source>
        <dbReference type="Proteomes" id="UP000178885"/>
    </source>
</evidence>
<name>A0A1F6TQL2_9PROT</name>
<dbReference type="Pfam" id="PF03692">
    <property type="entry name" value="CxxCxxCC"/>
    <property type="match status" value="1"/>
</dbReference>
<proteinExistence type="predicted"/>
<sequence>MTKTIDPHRIDGIAITAANKCSFCKGSTCCAYFTHQIDGPRSMEDFDLLLWQISHLNTQVYKDSDGWFLLVNNRCLHVLPGGRCGIYETRPQVCRDHSNGDCEFEGPCGADDFELFFPSYESLLQYCRKRFKNWERRFKKPETKKAARAGA</sequence>
<gene>
    <name evidence="1" type="ORF">A2151_09340</name>
</gene>
<comment type="caution">
    <text evidence="1">The sequence shown here is derived from an EMBL/GenBank/DDBJ whole genome shotgun (WGS) entry which is preliminary data.</text>
</comment>
<dbReference type="AlphaFoldDB" id="A0A1F6TQL2"/>
<accession>A0A1F6TQL2</accession>
<dbReference type="InterPro" id="IPR005358">
    <property type="entry name" value="Puta_zinc/iron-chelating_dom"/>
</dbReference>
<reference evidence="1 2" key="1">
    <citation type="journal article" date="2016" name="Nat. Commun.">
        <title>Thousands of microbial genomes shed light on interconnected biogeochemical processes in an aquifer system.</title>
        <authorList>
            <person name="Anantharaman K."/>
            <person name="Brown C.T."/>
            <person name="Hug L.A."/>
            <person name="Sharon I."/>
            <person name="Castelle C.J."/>
            <person name="Probst A.J."/>
            <person name="Thomas B.C."/>
            <person name="Singh A."/>
            <person name="Wilkins M.J."/>
            <person name="Karaoz U."/>
            <person name="Brodie E.L."/>
            <person name="Williams K.H."/>
            <person name="Hubbard S.S."/>
            <person name="Banfield J.F."/>
        </authorList>
    </citation>
    <scope>NUCLEOTIDE SEQUENCE [LARGE SCALE GENOMIC DNA]</scope>
</reference>
<organism evidence="1 2">
    <name type="scientific">Candidatus Muproteobacteria bacterium RBG_16_65_34</name>
    <dbReference type="NCBI Taxonomy" id="1817760"/>
    <lineage>
        <taxon>Bacteria</taxon>
        <taxon>Pseudomonadati</taxon>
        <taxon>Pseudomonadota</taxon>
        <taxon>Candidatus Muproteobacteria</taxon>
    </lineage>
</organism>
<dbReference type="EMBL" id="MFSU01000058">
    <property type="protein sequence ID" value="OGI47356.1"/>
    <property type="molecule type" value="Genomic_DNA"/>
</dbReference>
<evidence type="ECO:0000313" key="1">
    <source>
        <dbReference type="EMBL" id="OGI47356.1"/>
    </source>
</evidence>
<dbReference type="STRING" id="1817760.A2151_09340"/>
<protein>
    <submittedName>
        <fullName evidence="1">Uncharacterized protein</fullName>
    </submittedName>
</protein>